<evidence type="ECO:0000313" key="7">
    <source>
        <dbReference type="Proteomes" id="UP000002772"/>
    </source>
</evidence>
<dbReference type="SUPFAM" id="SSF56935">
    <property type="entry name" value="Porins"/>
    <property type="match status" value="1"/>
</dbReference>
<dbReference type="OrthoDB" id="905020at2"/>
<feature type="signal peptide" evidence="4">
    <location>
        <begin position="1"/>
        <end position="25"/>
    </location>
</feature>
<protein>
    <recommendedName>
        <fullName evidence="5">Outer membrane protein beta-barrel domain-containing protein</fullName>
    </recommendedName>
</protein>
<dbReference type="AlphaFoldDB" id="F8NCK6"/>
<evidence type="ECO:0000313" key="6">
    <source>
        <dbReference type="EMBL" id="EGN57042.1"/>
    </source>
</evidence>
<dbReference type="STRING" id="688246.Premu_1632"/>
<dbReference type="Pfam" id="PF14905">
    <property type="entry name" value="OMP_b-brl_3"/>
    <property type="match status" value="1"/>
</dbReference>
<keyword evidence="4" id="KW-0732">Signal</keyword>
<evidence type="ECO:0000256" key="1">
    <source>
        <dbReference type="ARBA" id="ARBA00004442"/>
    </source>
</evidence>
<keyword evidence="2" id="KW-0472">Membrane</keyword>
<evidence type="ECO:0000256" key="2">
    <source>
        <dbReference type="ARBA" id="ARBA00023136"/>
    </source>
</evidence>
<dbReference type="InterPro" id="IPR036942">
    <property type="entry name" value="Beta-barrel_TonB_sf"/>
</dbReference>
<sequence>MKKTIHYTRKVFVFMLIFMVQVAYAQELKGTVTDEHGSSIEFANVVVLSADSSFISGTTTDGKGKFHVQRPKDHSILKVTYIGYRDNYVDLDRLPADSMLRVWLQKGEIQLSEVTVKGNRPLFRQKEGVLTTQVHGTILSKINSISDLLLQIPGVVKGRTGDIETFGKGSPIIYINNREVKSTDELDRLVPSDIQQVELLTSPGPKYRANGRAVIKITTVNKEEGFSLLARGLVSQNERTSFGQSARLGYQFKNINITGSYDYEHARSSSTQPSVKELHVGNNIHRYESPQRSKESTPKLNFALSIDCSIDTCNSIGLSWDGNTYKDTEDRNAGLGYSLNGTAVQNTLVANRYKNSVTYHHLNTFYLLSKQSCTFGAYADFVHNNNDYHQNTNESTNDLSTLNTVSDGDAKQNIMSLKIDYNQKLGNTTNLSLGVDFSYTKARGTINISSNSMSNSSYKTHEYLYGAYVELSKRFGSVSTKAGVRYEDYIYKYNNLISQIGSKNTFNNLFPSLSISYGKGGWSHTLSFTSQVVRPSFRQMSNSNYYMNEYMYQRGNPQLEPTRIYQAQLYSTYKWITLSAGYSFKKDYIQSYFENSGNDNIIVTTYKNFDHIQNLNFFINVQKNFGIWSPSLTVGLDQPFFKSEYLGRQMRHNRASFYCVLSQILSLPHDYMISSYIYFNSGGNQGSVELLPFHTTNITLQKAFFKGKLTISLQGSDLFRGMKFREKDKIGSLNFKQTEDYHLWKYSFNVTYRLNSKNTKYRGKNTLDKEIKRL</sequence>
<organism evidence="6 7">
    <name type="scientific">Hallella multisaccharivorax DSM 17128</name>
    <dbReference type="NCBI Taxonomy" id="688246"/>
    <lineage>
        <taxon>Bacteria</taxon>
        <taxon>Pseudomonadati</taxon>
        <taxon>Bacteroidota</taxon>
        <taxon>Bacteroidia</taxon>
        <taxon>Bacteroidales</taxon>
        <taxon>Prevotellaceae</taxon>
        <taxon>Hallella</taxon>
    </lineage>
</organism>
<evidence type="ECO:0000256" key="3">
    <source>
        <dbReference type="ARBA" id="ARBA00023237"/>
    </source>
</evidence>
<dbReference type="RefSeq" id="WP_007574400.1">
    <property type="nucleotide sequence ID" value="NZ_BPTS01000001.1"/>
</dbReference>
<comment type="subcellular location">
    <subcellularLocation>
        <location evidence="1">Cell outer membrane</location>
    </subcellularLocation>
</comment>
<dbReference type="SUPFAM" id="SSF49464">
    <property type="entry name" value="Carboxypeptidase regulatory domain-like"/>
    <property type="match status" value="1"/>
</dbReference>
<keyword evidence="7" id="KW-1185">Reference proteome</keyword>
<proteinExistence type="predicted"/>
<dbReference type="EMBL" id="GL945017">
    <property type="protein sequence ID" value="EGN57042.1"/>
    <property type="molecule type" value="Genomic_DNA"/>
</dbReference>
<gene>
    <name evidence="6" type="ORF">Premu_1632</name>
</gene>
<reference evidence="7" key="1">
    <citation type="journal article" date="2011" name="Stand. Genomic Sci.">
        <title>Non-contiguous finished genome sequence of the opportunistic oral pathogen Prevotella multisaccharivorax type strain (PPPA20).</title>
        <authorList>
            <person name="Pati A."/>
            <person name="Gronow S."/>
            <person name="Lu M."/>
            <person name="Lapidus A."/>
            <person name="Nolan M."/>
            <person name="Lucas S."/>
            <person name="Hammon N."/>
            <person name="Deshpande S."/>
            <person name="Cheng J.F."/>
            <person name="Tapia R."/>
            <person name="Han C."/>
            <person name="Goodwin L."/>
            <person name="Pitluck S."/>
            <person name="Liolios K."/>
            <person name="Pagani I."/>
            <person name="Mavromatis K."/>
            <person name="Mikhailova N."/>
            <person name="Huntemann M."/>
            <person name="Chen A."/>
            <person name="Palaniappan K."/>
            <person name="Land M."/>
            <person name="Hauser L."/>
            <person name="Detter J.C."/>
            <person name="Brambilla E.M."/>
            <person name="Rohde M."/>
            <person name="Goker M."/>
            <person name="Woyke T."/>
            <person name="Bristow J."/>
            <person name="Eisen J.A."/>
            <person name="Markowitz V."/>
            <person name="Hugenholtz P."/>
            <person name="Kyrpides N.C."/>
            <person name="Klenk H.P."/>
            <person name="Ivanova N."/>
        </authorList>
    </citation>
    <scope>NUCLEOTIDE SEQUENCE [LARGE SCALE GENOMIC DNA]</scope>
    <source>
        <strain evidence="7">DSM 17128</strain>
    </source>
</reference>
<keyword evidence="3" id="KW-0998">Cell outer membrane</keyword>
<name>F8NCK6_9BACT</name>
<dbReference type="GO" id="GO:0009279">
    <property type="term" value="C:cell outer membrane"/>
    <property type="evidence" value="ECO:0007669"/>
    <property type="project" value="UniProtKB-SubCell"/>
</dbReference>
<feature type="chain" id="PRO_5003375875" description="Outer membrane protein beta-barrel domain-containing protein" evidence="4">
    <location>
        <begin position="26"/>
        <end position="774"/>
    </location>
</feature>
<dbReference type="Gene3D" id="2.40.170.20">
    <property type="entry name" value="TonB-dependent receptor, beta-barrel domain"/>
    <property type="match status" value="1"/>
</dbReference>
<accession>F8NCK6</accession>
<evidence type="ECO:0000259" key="5">
    <source>
        <dbReference type="Pfam" id="PF14905"/>
    </source>
</evidence>
<dbReference type="eggNOG" id="COG4771">
    <property type="taxonomic scope" value="Bacteria"/>
</dbReference>
<evidence type="ECO:0000256" key="4">
    <source>
        <dbReference type="SAM" id="SignalP"/>
    </source>
</evidence>
<dbReference type="HOGENOM" id="CLU_017617_3_0_10"/>
<dbReference type="InterPro" id="IPR041700">
    <property type="entry name" value="OMP_b-brl_3"/>
</dbReference>
<feature type="domain" description="Outer membrane protein beta-barrel" evidence="5">
    <location>
        <begin position="377"/>
        <end position="752"/>
    </location>
</feature>
<dbReference type="InterPro" id="IPR008969">
    <property type="entry name" value="CarboxyPept-like_regulatory"/>
</dbReference>
<dbReference type="Pfam" id="PF13620">
    <property type="entry name" value="CarboxypepD_reg"/>
    <property type="match status" value="1"/>
</dbReference>
<dbReference type="Proteomes" id="UP000002772">
    <property type="component" value="Unassembled WGS sequence"/>
</dbReference>